<accession>A0A4Z2HFV2</accession>
<comment type="caution">
    <text evidence="1">The sequence shown here is derived from an EMBL/GenBank/DDBJ whole genome shotgun (WGS) entry which is preliminary data.</text>
</comment>
<dbReference type="EMBL" id="SRLO01000247">
    <property type="protein sequence ID" value="TNN64748.1"/>
    <property type="molecule type" value="Genomic_DNA"/>
</dbReference>
<sequence length="106" mass="12073">MDWSTRKVVDFMEHRGPGIRGGDAWELAGGCRSTVGREAAQTPAHGLLLPRARSPTDTLHLLEEKRIPRQPRRLRMNSLLNVRNIRHLERFGASKPGAEWFSQESF</sequence>
<proteinExistence type="predicted"/>
<reference evidence="1 2" key="1">
    <citation type="submission" date="2019-03" db="EMBL/GenBank/DDBJ databases">
        <title>First draft genome of Liparis tanakae, snailfish: a comprehensive survey of snailfish specific genes.</title>
        <authorList>
            <person name="Kim W."/>
            <person name="Song I."/>
            <person name="Jeong J.-H."/>
            <person name="Kim D."/>
            <person name="Kim S."/>
            <person name="Ryu S."/>
            <person name="Song J.Y."/>
            <person name="Lee S.K."/>
        </authorList>
    </citation>
    <scope>NUCLEOTIDE SEQUENCE [LARGE SCALE GENOMIC DNA]</scope>
    <source>
        <tissue evidence="1">Muscle</tissue>
    </source>
</reference>
<dbReference type="AlphaFoldDB" id="A0A4Z2HFV2"/>
<organism evidence="1 2">
    <name type="scientific">Liparis tanakae</name>
    <name type="common">Tanaka's snailfish</name>
    <dbReference type="NCBI Taxonomy" id="230148"/>
    <lineage>
        <taxon>Eukaryota</taxon>
        <taxon>Metazoa</taxon>
        <taxon>Chordata</taxon>
        <taxon>Craniata</taxon>
        <taxon>Vertebrata</taxon>
        <taxon>Euteleostomi</taxon>
        <taxon>Actinopterygii</taxon>
        <taxon>Neopterygii</taxon>
        <taxon>Teleostei</taxon>
        <taxon>Neoteleostei</taxon>
        <taxon>Acanthomorphata</taxon>
        <taxon>Eupercaria</taxon>
        <taxon>Perciformes</taxon>
        <taxon>Cottioidei</taxon>
        <taxon>Cottales</taxon>
        <taxon>Liparidae</taxon>
        <taxon>Liparis</taxon>
    </lineage>
</organism>
<evidence type="ECO:0000313" key="1">
    <source>
        <dbReference type="EMBL" id="TNN64748.1"/>
    </source>
</evidence>
<name>A0A4Z2HFV2_9TELE</name>
<dbReference type="Proteomes" id="UP000314294">
    <property type="component" value="Unassembled WGS sequence"/>
</dbReference>
<protein>
    <submittedName>
        <fullName evidence="1">Uncharacterized protein</fullName>
    </submittedName>
</protein>
<gene>
    <name evidence="1" type="ORF">EYF80_025054</name>
</gene>
<evidence type="ECO:0000313" key="2">
    <source>
        <dbReference type="Proteomes" id="UP000314294"/>
    </source>
</evidence>
<keyword evidence="2" id="KW-1185">Reference proteome</keyword>